<reference evidence="3 4" key="1">
    <citation type="submission" date="2014-05" db="EMBL/GenBank/DDBJ databases">
        <authorList>
            <person name="Aslett A.Martin."/>
            <person name="De Silva Nishadi"/>
        </authorList>
    </citation>
    <scope>NUCLEOTIDE SEQUENCE [LARGE SCALE GENOMIC DNA]</scope>
</reference>
<feature type="coiled-coil region" evidence="1">
    <location>
        <begin position="206"/>
        <end position="233"/>
    </location>
</feature>
<dbReference type="RefSeq" id="WP_047528796.1">
    <property type="nucleotide sequence ID" value="NZ_CCEH01000001.1"/>
</dbReference>
<evidence type="ECO:0000313" key="3">
    <source>
        <dbReference type="EMBL" id="CDR26504.1"/>
    </source>
</evidence>
<dbReference type="AlphaFoldDB" id="A0A077UDD3"/>
<dbReference type="Proteomes" id="UP000044616">
    <property type="component" value="Unassembled WGS sequence"/>
</dbReference>
<sequence length="465" mass="52642">MANQDLFFDITKQFEDQANQQLVVGRVGDGALKAVTVTLVSNGTRYNIEGLSVIFEGIKPDGTRIIDKSGATILDAKNGEFRYVFPRQAFSADGEYEQAFFKLMRDEQADSTLEFKIKIKKNKVELNINSTDYITEVEQLIAKLKHDFDAFVSDKLNIIEPLETKIDAYFDAADAIQKSINALNQVALTKQWINVEEFNEYKNTVINDRTQAIENLETKFQQLKNSMNIYTENDEHGMSFIDGYNHAYTSLKSMQLSHQKKLVALENLINSTSRSGLQVNSNVLDDVNNISESGIYWFDSSTRNIPVRNDNNANGYIEAIMKDPDNGMFTILGADISIEKWQGQLHQRWRSSQPILLWEGTAKKGSVIELRDNVHNYLKLIINISFYTDKNATRFVSVPANNERIYLNQSGLRLSQGNLKNGNLEEIGILVQDDTHLSLYKTQMATDNDNAVDSEASITAVYGIY</sequence>
<keyword evidence="1" id="KW-0175">Coiled coil</keyword>
<gene>
    <name evidence="3" type="ORF">ERS140147_00033</name>
</gene>
<dbReference type="Gene3D" id="2.60.40.3350">
    <property type="match status" value="1"/>
</dbReference>
<evidence type="ECO:0000313" key="4">
    <source>
        <dbReference type="Proteomes" id="UP000044616"/>
    </source>
</evidence>
<evidence type="ECO:0000259" key="2">
    <source>
        <dbReference type="Pfam" id="PF10651"/>
    </source>
</evidence>
<name>A0A077UDD3_9STAP</name>
<feature type="domain" description="BppU N-terminal" evidence="2">
    <location>
        <begin position="3"/>
        <end position="145"/>
    </location>
</feature>
<dbReference type="InterPro" id="IPR018913">
    <property type="entry name" value="BppU_N"/>
</dbReference>
<dbReference type="EMBL" id="CCEH01000001">
    <property type="protein sequence ID" value="CDR26504.1"/>
    <property type="molecule type" value="Genomic_DNA"/>
</dbReference>
<accession>A0A077UDD3</accession>
<dbReference type="Pfam" id="PF10651">
    <property type="entry name" value="BppU_N"/>
    <property type="match status" value="1"/>
</dbReference>
<organism evidence="3 4">
    <name type="scientific">Staphylococcus schweitzeri</name>
    <dbReference type="NCBI Taxonomy" id="1654388"/>
    <lineage>
        <taxon>Bacteria</taxon>
        <taxon>Bacillati</taxon>
        <taxon>Bacillota</taxon>
        <taxon>Bacilli</taxon>
        <taxon>Bacillales</taxon>
        <taxon>Staphylococcaceae</taxon>
        <taxon>Staphylococcus</taxon>
    </lineage>
</organism>
<proteinExistence type="predicted"/>
<protein>
    <recommendedName>
        <fullName evidence="2">BppU N-terminal domain-containing protein</fullName>
    </recommendedName>
</protein>
<evidence type="ECO:0000256" key="1">
    <source>
        <dbReference type="SAM" id="Coils"/>
    </source>
</evidence>